<dbReference type="EMBL" id="VAJB01000047">
    <property type="protein sequence ID" value="TRB71804.1"/>
    <property type="molecule type" value="Genomic_DNA"/>
</dbReference>
<dbReference type="Pfam" id="PF12728">
    <property type="entry name" value="HTH_17"/>
    <property type="match status" value="1"/>
</dbReference>
<dbReference type="InterPro" id="IPR041657">
    <property type="entry name" value="HTH_17"/>
</dbReference>
<feature type="region of interest" description="Disordered" evidence="1">
    <location>
        <begin position="55"/>
        <end position="94"/>
    </location>
</feature>
<sequence>MEHLTINQVAKELNCHPNTVRQHLADWGFFKMVGSEVWRINREDLERAKKRAGIDPIRKRSDNDRGLSLSVEENEKCRSTDEKQTVRGGLISQPQTARELREALARL</sequence>
<protein>
    <submittedName>
        <fullName evidence="4">Helix-turn-helix domain-containing protein</fullName>
    </submittedName>
</protein>
<dbReference type="Proteomes" id="UP000315164">
    <property type="component" value="Unassembled WGS sequence"/>
</dbReference>
<feature type="compositionally biased region" description="Basic and acidic residues" evidence="1">
    <location>
        <begin position="73"/>
        <end position="85"/>
    </location>
</feature>
<evidence type="ECO:0000259" key="2">
    <source>
        <dbReference type="Pfam" id="PF12728"/>
    </source>
</evidence>
<feature type="compositionally biased region" description="Basic and acidic residues" evidence="1">
    <location>
        <begin position="55"/>
        <end position="65"/>
    </location>
</feature>
<evidence type="ECO:0000313" key="6">
    <source>
        <dbReference type="Proteomes" id="UP000318394"/>
    </source>
</evidence>
<name>A0A547E910_MANHA</name>
<comment type="caution">
    <text evidence="4">The sequence shown here is derived from an EMBL/GenBank/DDBJ whole genome shotgun (WGS) entry which is preliminary data.</text>
</comment>
<feature type="domain" description="Helix-turn-helix" evidence="2">
    <location>
        <begin position="4"/>
        <end position="49"/>
    </location>
</feature>
<dbReference type="EMBL" id="VAJI01000046">
    <property type="protein sequence ID" value="TRB34624.1"/>
    <property type="molecule type" value="Genomic_DNA"/>
</dbReference>
<evidence type="ECO:0000313" key="3">
    <source>
        <dbReference type="EMBL" id="TRB34624.1"/>
    </source>
</evidence>
<evidence type="ECO:0000256" key="1">
    <source>
        <dbReference type="SAM" id="MobiDB-lite"/>
    </source>
</evidence>
<accession>A0A547E910</accession>
<proteinExistence type="predicted"/>
<organism evidence="4 5">
    <name type="scientific">Mannheimia haemolytica</name>
    <name type="common">Pasteurella haemolytica</name>
    <dbReference type="NCBI Taxonomy" id="75985"/>
    <lineage>
        <taxon>Bacteria</taxon>
        <taxon>Pseudomonadati</taxon>
        <taxon>Pseudomonadota</taxon>
        <taxon>Gammaproteobacteria</taxon>
        <taxon>Pasteurellales</taxon>
        <taxon>Pasteurellaceae</taxon>
        <taxon>Mannheimia</taxon>
    </lineage>
</organism>
<keyword evidence="6" id="KW-1185">Reference proteome</keyword>
<evidence type="ECO:0000313" key="4">
    <source>
        <dbReference type="EMBL" id="TRB71804.1"/>
    </source>
</evidence>
<dbReference type="AlphaFoldDB" id="A0A547E910"/>
<evidence type="ECO:0000313" key="5">
    <source>
        <dbReference type="Proteomes" id="UP000315164"/>
    </source>
</evidence>
<dbReference type="RefSeq" id="WP_006253316.1">
    <property type="nucleotide sequence ID" value="NZ_CP011098.1"/>
</dbReference>
<dbReference type="OrthoDB" id="5687810at2"/>
<reference evidence="5 6" key="1">
    <citation type="journal article" date="2019" name="Vet. Microbiol.">
        <title>Genetic characterization of susceptible and multi-drug resistant Mannheimia haemolytica isolated from high-risk stocker calves prior to and after antimicrobial metaphylaxis.</title>
        <authorList>
            <person name="Snyder E.R."/>
            <person name="Alvarez-Narvaez S."/>
            <person name="Credille B.C."/>
        </authorList>
    </citation>
    <scope>NUCLEOTIDE SEQUENCE [LARGE SCALE GENOMIC DNA]</scope>
    <source>
        <strain evidence="4 5">UGA-R5-128-1</strain>
        <strain evidence="3 6">UGA-R7-163-1</strain>
    </source>
</reference>
<gene>
    <name evidence="4" type="ORF">FEA53_12975</name>
    <name evidence="3" type="ORF">FEB89_12755</name>
</gene>
<dbReference type="Proteomes" id="UP000318394">
    <property type="component" value="Unassembled WGS sequence"/>
</dbReference>
<dbReference type="GeneID" id="67368516"/>